<evidence type="ECO:0000256" key="1">
    <source>
        <dbReference type="ARBA" id="ARBA00022679"/>
    </source>
</evidence>
<reference evidence="2" key="1">
    <citation type="submission" date="2020-05" db="EMBL/GenBank/DDBJ databases">
        <authorList>
            <person name="Chiriac C."/>
            <person name="Salcher M."/>
            <person name="Ghai R."/>
            <person name="Kavagutti S V."/>
        </authorList>
    </citation>
    <scope>NUCLEOTIDE SEQUENCE</scope>
</reference>
<dbReference type="InterPro" id="IPR044855">
    <property type="entry name" value="CoA-Trfase_III_dom3_sf"/>
</dbReference>
<gene>
    <name evidence="2" type="ORF">UFOPK4180_00203</name>
</gene>
<dbReference type="InterPro" id="IPR023606">
    <property type="entry name" value="CoA-Trfase_III_dom_1_sf"/>
</dbReference>
<name>A0A6J6ACX4_9ZZZZ</name>
<dbReference type="PANTHER" id="PTHR48207:SF3">
    <property type="entry name" value="SUCCINATE--HYDROXYMETHYLGLUTARATE COA-TRANSFERASE"/>
    <property type="match status" value="1"/>
</dbReference>
<dbReference type="EMBL" id="CAESPC010000016">
    <property type="protein sequence ID" value="CAB4366615.1"/>
    <property type="molecule type" value="Genomic_DNA"/>
</dbReference>
<dbReference type="SUPFAM" id="SSF89796">
    <property type="entry name" value="CoA-transferase family III (CaiB/BaiF)"/>
    <property type="match status" value="1"/>
</dbReference>
<dbReference type="Pfam" id="PF02515">
    <property type="entry name" value="CoA_transf_3"/>
    <property type="match status" value="1"/>
</dbReference>
<dbReference type="PANTHER" id="PTHR48207">
    <property type="entry name" value="SUCCINATE--HYDROXYMETHYLGLUTARATE COA-TRANSFERASE"/>
    <property type="match status" value="1"/>
</dbReference>
<accession>A0A6J6ACX4</accession>
<dbReference type="AlphaFoldDB" id="A0A6J6ACX4"/>
<keyword evidence="1" id="KW-0808">Transferase</keyword>
<organism evidence="2">
    <name type="scientific">freshwater metagenome</name>
    <dbReference type="NCBI Taxonomy" id="449393"/>
    <lineage>
        <taxon>unclassified sequences</taxon>
        <taxon>metagenomes</taxon>
        <taxon>ecological metagenomes</taxon>
    </lineage>
</organism>
<proteinExistence type="predicted"/>
<dbReference type="Gene3D" id="3.30.1540.10">
    <property type="entry name" value="formyl-coa transferase, domain 3"/>
    <property type="match status" value="1"/>
</dbReference>
<dbReference type="InterPro" id="IPR050483">
    <property type="entry name" value="CoA-transferase_III_domain"/>
</dbReference>
<evidence type="ECO:0000313" key="2">
    <source>
        <dbReference type="EMBL" id="CAB4366615.1"/>
    </source>
</evidence>
<dbReference type="InterPro" id="IPR003673">
    <property type="entry name" value="CoA-Trfase_fam_III"/>
</dbReference>
<dbReference type="Gene3D" id="3.40.50.10540">
    <property type="entry name" value="Crotonobetainyl-coa:carnitine coa-transferase, domain 1"/>
    <property type="match status" value="1"/>
</dbReference>
<protein>
    <submittedName>
        <fullName evidence="2">Unannotated protein</fullName>
    </submittedName>
</protein>
<dbReference type="GO" id="GO:0008410">
    <property type="term" value="F:CoA-transferase activity"/>
    <property type="evidence" value="ECO:0007669"/>
    <property type="project" value="TreeGrafter"/>
</dbReference>
<sequence length="369" mass="39209">MAIKPLEGLKVLDATSNIAGPYGGAILADLGADVIKIEVPSGDPSRSMAPIDGDKSAYFNIVNRNKDLRQINLKSPDGMAELNTLLESADIFLTNFLPDRLVALHITPDELMNKYPHLIFGNLTSYGATGVDASTPGYDATVQARTGIMYLTGEPDGRPVRAGVSVLDIGAGTWLAMGILAAVIERGKTGKGSLVETSLYETGISWVSYHLAAHQISGAPSVRSGAGHPTFAPYGIFKTSDGDICIGVGSDGVFVKLCEQINRSDLAIDPLYATNVNRVANKSTLHAEIESALEGEGAIYWAKKLGSNGVPADLVVPPEALFSDEQEKEVGMLLPNPDKESAVKWIPGLPIKINGERPEIYRSAPHKST</sequence>